<feature type="active site" evidence="1">
    <location>
        <position position="290"/>
    </location>
</feature>
<keyword evidence="1" id="KW-1003">Cell membrane</keyword>
<comment type="function">
    <text evidence="1">Catalyzes the phosphatidyl group transfer from one phosphatidylglycerol molecule to another to form cardiolipin (CL) (diphosphatidylglycerol) and glycerol.</text>
</comment>
<keyword evidence="1" id="KW-0472">Membrane</keyword>
<keyword evidence="4" id="KW-1185">Reference proteome</keyword>
<dbReference type="CDD" id="cd09159">
    <property type="entry name" value="PLDc_ybhO_like_2"/>
    <property type="match status" value="1"/>
</dbReference>
<feature type="active site" evidence="1">
    <location>
        <position position="297"/>
    </location>
</feature>
<dbReference type="InterPro" id="IPR030872">
    <property type="entry name" value="Cardiolipin_synth_ClsB"/>
</dbReference>
<dbReference type="OrthoDB" id="9762009at2"/>
<feature type="active site" evidence="1">
    <location>
        <position position="119"/>
    </location>
</feature>
<dbReference type="SUPFAM" id="SSF56024">
    <property type="entry name" value="Phospholipase D/nuclease"/>
    <property type="match status" value="2"/>
</dbReference>
<proteinExistence type="inferred from homology"/>
<protein>
    <recommendedName>
        <fullName evidence="1">Cardiolipin synthase B</fullName>
        <shortName evidence="1">CL synthase</shortName>
        <ecNumber evidence="1">2.7.8.-</ecNumber>
    </recommendedName>
</protein>
<feature type="active site" evidence="1">
    <location>
        <position position="292"/>
    </location>
</feature>
<dbReference type="PROSITE" id="PS50035">
    <property type="entry name" value="PLD"/>
    <property type="match status" value="2"/>
</dbReference>
<evidence type="ECO:0000259" key="2">
    <source>
        <dbReference type="PROSITE" id="PS50035"/>
    </source>
</evidence>
<keyword evidence="1" id="KW-0594">Phospholipid biosynthesis</keyword>
<dbReference type="GO" id="GO:0032049">
    <property type="term" value="P:cardiolipin biosynthetic process"/>
    <property type="evidence" value="ECO:0007669"/>
    <property type="project" value="InterPro"/>
</dbReference>
<dbReference type="NCBIfam" id="NF008427">
    <property type="entry name" value="PRK11263.1"/>
    <property type="match status" value="1"/>
</dbReference>
<keyword evidence="1" id="KW-0444">Lipid biosynthesis</keyword>
<comment type="subcellular location">
    <subcellularLocation>
        <location evidence="1">Cell membrane</location>
        <topology evidence="1">Peripheral membrane protein</topology>
    </subcellularLocation>
</comment>
<dbReference type="Pfam" id="PF13091">
    <property type="entry name" value="PLDc_2"/>
    <property type="match status" value="2"/>
</dbReference>
<keyword evidence="1" id="KW-0443">Lipid metabolism</keyword>
<dbReference type="Gene3D" id="3.30.870.10">
    <property type="entry name" value="Endonuclease Chain A"/>
    <property type="match status" value="2"/>
</dbReference>
<dbReference type="GO" id="GO:0008808">
    <property type="term" value="F:cardiolipin synthase activity"/>
    <property type="evidence" value="ECO:0007669"/>
    <property type="project" value="InterPro"/>
</dbReference>
<comment type="similarity">
    <text evidence="1">Belongs to the phospholipase D family. Cardiolipin synthase subfamily. ClsB sub-subfamily.</text>
</comment>
<feature type="domain" description="PLD phosphodiesterase" evidence="2">
    <location>
        <begin position="285"/>
        <end position="312"/>
    </location>
</feature>
<evidence type="ECO:0000313" key="4">
    <source>
        <dbReference type="Proteomes" id="UP000245081"/>
    </source>
</evidence>
<evidence type="ECO:0000256" key="1">
    <source>
        <dbReference type="HAMAP-Rule" id="MF_01917"/>
    </source>
</evidence>
<dbReference type="InterPro" id="IPR001736">
    <property type="entry name" value="PLipase_D/transphosphatidylase"/>
</dbReference>
<keyword evidence="1 3" id="KW-0808">Transferase</keyword>
<accession>A0A2R5F569</accession>
<comment type="caution">
    <text evidence="3">The sequence shown here is derived from an EMBL/GenBank/DDBJ whole genome shotgun (WGS) entry which is preliminary data.</text>
</comment>
<dbReference type="PANTHER" id="PTHR21248">
    <property type="entry name" value="CARDIOLIPIN SYNTHASE"/>
    <property type="match status" value="1"/>
</dbReference>
<dbReference type="PANTHER" id="PTHR21248:SF22">
    <property type="entry name" value="PHOSPHOLIPASE D"/>
    <property type="match status" value="1"/>
</dbReference>
<dbReference type="AlphaFoldDB" id="A0A2R5F569"/>
<feature type="active site" evidence="1">
    <location>
        <position position="112"/>
    </location>
</feature>
<keyword evidence="1" id="KW-1208">Phospholipid metabolism</keyword>
<dbReference type="EMBL" id="BDOQ01000003">
    <property type="protein sequence ID" value="GBG13520.1"/>
    <property type="molecule type" value="Genomic_DNA"/>
</dbReference>
<feature type="domain" description="PLD phosphodiesterase" evidence="2">
    <location>
        <begin position="107"/>
        <end position="134"/>
    </location>
</feature>
<dbReference type="Proteomes" id="UP000245081">
    <property type="component" value="Unassembled WGS sequence"/>
</dbReference>
<dbReference type="EC" id="2.7.8.-" evidence="1"/>
<organism evidence="3 4">
    <name type="scientific">Novimethylophilus kurashikiensis</name>
    <dbReference type="NCBI Taxonomy" id="1825523"/>
    <lineage>
        <taxon>Bacteria</taxon>
        <taxon>Pseudomonadati</taxon>
        <taxon>Pseudomonadota</taxon>
        <taxon>Betaproteobacteria</taxon>
        <taxon>Nitrosomonadales</taxon>
        <taxon>Methylophilaceae</taxon>
        <taxon>Novimethylophilus</taxon>
    </lineage>
</organism>
<comment type="catalytic activity">
    <reaction evidence="1">
        <text>2 a 1,2-diacyl-sn-glycero-3-phospho-(1'-sn-glycerol) = a cardiolipin + glycerol</text>
        <dbReference type="Rhea" id="RHEA:31451"/>
        <dbReference type="ChEBI" id="CHEBI:17754"/>
        <dbReference type="ChEBI" id="CHEBI:62237"/>
        <dbReference type="ChEBI" id="CHEBI:64716"/>
    </reaction>
</comment>
<sequence>MTDFLPHNQITLLRNGTEYFPALERAIEQASFEIHLQTYIFEDDIIGRRIGGALMHAAQRGVHVCLLVDGFGCNRLPRKFIAELQDSGVEVLIYRPKISPWTLKRNRLRRLHRKVAVMDGKVAFVGGINIIDDMNTPGHTPPRVDYAVQVEGPLLPSIEASVRRLWRRIAWARLRSVRPHRTLAAPHQVGNMWAAYVMRDNALHRHDIEQAYLAAIESAQHEIVIANAYFLPGMDFRRALISASRRGVRVVLLLQGRVEYWLLHHATRALYRSFLAAGIEIHEYQKSFMHSKVAVIDNRWATVGSSNIDPMSLWLAREANIVVDDEGFARQLRADLEFSIQSGARLLRLDDWNHIGWIRRGTTWMTYNFIRFVMGLVGFPDKA</sequence>
<dbReference type="GO" id="GO:0005886">
    <property type="term" value="C:plasma membrane"/>
    <property type="evidence" value="ECO:0007669"/>
    <property type="project" value="UniProtKB-SubCell"/>
</dbReference>
<feature type="active site" evidence="1">
    <location>
        <position position="114"/>
    </location>
</feature>
<evidence type="ECO:0000313" key="3">
    <source>
        <dbReference type="EMBL" id="GBG13520.1"/>
    </source>
</evidence>
<dbReference type="RefSeq" id="WP_109014711.1">
    <property type="nucleotide sequence ID" value="NZ_BDOQ01000003.1"/>
</dbReference>
<dbReference type="HAMAP" id="MF_01917">
    <property type="entry name" value="Cardiolipin_synth_ClsB"/>
    <property type="match status" value="1"/>
</dbReference>
<dbReference type="CDD" id="cd09110">
    <property type="entry name" value="PLDc_CLS_1"/>
    <property type="match status" value="1"/>
</dbReference>
<name>A0A2R5F569_9PROT</name>
<gene>
    <name evidence="3" type="primary">clsA_B</name>
    <name evidence="1" type="synonym">clsB</name>
    <name evidence="3" type="ORF">NMK_1071</name>
</gene>
<reference evidence="3 4" key="1">
    <citation type="journal article" date="2018" name="Environ. Microbiol.">
        <title>Isolation and genomic characterization of Novimethylophilus kurashikiensis gen. nov. sp. nov., a new lanthanide-dependent methylotrophic species of Methylophilaceae.</title>
        <authorList>
            <person name="Lv H."/>
            <person name="Sahin N."/>
            <person name="Tani A."/>
        </authorList>
    </citation>
    <scope>NUCLEOTIDE SEQUENCE [LARGE SCALE GENOMIC DNA]</scope>
    <source>
        <strain evidence="3 4">La2-4</strain>
    </source>
</reference>
<dbReference type="SMART" id="SM00155">
    <property type="entry name" value="PLDc"/>
    <property type="match status" value="2"/>
</dbReference>
<dbReference type="InterPro" id="IPR025202">
    <property type="entry name" value="PLD-like_dom"/>
</dbReference>